<feature type="domain" description="N-acetyltransferase" evidence="3">
    <location>
        <begin position="4"/>
        <end position="149"/>
    </location>
</feature>
<keyword evidence="1 4" id="KW-0808">Transferase</keyword>
<accession>A0ABW3UNQ4</accession>
<evidence type="ECO:0000256" key="2">
    <source>
        <dbReference type="ARBA" id="ARBA00023315"/>
    </source>
</evidence>
<dbReference type="GO" id="GO:0016746">
    <property type="term" value="F:acyltransferase activity"/>
    <property type="evidence" value="ECO:0007669"/>
    <property type="project" value="UniProtKB-KW"/>
</dbReference>
<comment type="caution">
    <text evidence="4">The sequence shown here is derived from an EMBL/GenBank/DDBJ whole genome shotgun (WGS) entry which is preliminary data.</text>
</comment>
<name>A0ABW3UNQ4_9BACL</name>
<reference evidence="5" key="1">
    <citation type="journal article" date="2019" name="Int. J. Syst. Evol. Microbiol.">
        <title>The Global Catalogue of Microorganisms (GCM) 10K type strain sequencing project: providing services to taxonomists for standard genome sequencing and annotation.</title>
        <authorList>
            <consortium name="The Broad Institute Genomics Platform"/>
            <consortium name="The Broad Institute Genome Sequencing Center for Infectious Disease"/>
            <person name="Wu L."/>
            <person name="Ma J."/>
        </authorList>
    </citation>
    <scope>NUCLEOTIDE SEQUENCE [LARGE SCALE GENOMIC DNA]</scope>
    <source>
        <strain evidence="5">CCUG 53270</strain>
    </source>
</reference>
<keyword evidence="5" id="KW-1185">Reference proteome</keyword>
<sequence>MTNRTIRQAEQRDVDQLMTLMNQYIDFYESPRPDEQALRQFINRLQENPASGVQFVAEREGRLTGFATLYFTYSTLQLKPAAIMNDLFVTAGERGLGTGEELFQTCLRHVRSNGFACMTWETAQDNLAAQSFYSKMGGHRSSWLVYEIS</sequence>
<keyword evidence="2 4" id="KW-0012">Acyltransferase</keyword>
<dbReference type="InterPro" id="IPR051016">
    <property type="entry name" value="Diverse_Substrate_AcTransf"/>
</dbReference>
<evidence type="ECO:0000259" key="3">
    <source>
        <dbReference type="PROSITE" id="PS51186"/>
    </source>
</evidence>
<dbReference type="PROSITE" id="PS51186">
    <property type="entry name" value="GNAT"/>
    <property type="match status" value="1"/>
</dbReference>
<dbReference type="RefSeq" id="WP_079909671.1">
    <property type="nucleotide sequence ID" value="NZ_BAABJG010000003.1"/>
</dbReference>
<evidence type="ECO:0000313" key="5">
    <source>
        <dbReference type="Proteomes" id="UP001597180"/>
    </source>
</evidence>
<organism evidence="4 5">
    <name type="scientific">Paenibacillus vulneris</name>
    <dbReference type="NCBI Taxonomy" id="1133364"/>
    <lineage>
        <taxon>Bacteria</taxon>
        <taxon>Bacillati</taxon>
        <taxon>Bacillota</taxon>
        <taxon>Bacilli</taxon>
        <taxon>Bacillales</taxon>
        <taxon>Paenibacillaceae</taxon>
        <taxon>Paenibacillus</taxon>
    </lineage>
</organism>
<dbReference type="InterPro" id="IPR016181">
    <property type="entry name" value="Acyl_CoA_acyltransferase"/>
</dbReference>
<dbReference type="Gene3D" id="3.40.630.30">
    <property type="match status" value="1"/>
</dbReference>
<proteinExistence type="predicted"/>
<dbReference type="Pfam" id="PF00583">
    <property type="entry name" value="Acetyltransf_1"/>
    <property type="match status" value="1"/>
</dbReference>
<dbReference type="EC" id="2.3.-.-" evidence="4"/>
<dbReference type="InterPro" id="IPR000182">
    <property type="entry name" value="GNAT_dom"/>
</dbReference>
<gene>
    <name evidence="4" type="ORF">ACFQ4B_17730</name>
</gene>
<protein>
    <submittedName>
        <fullName evidence="4">GNAT family N-acetyltransferase</fullName>
        <ecNumber evidence="4">2.3.-.-</ecNumber>
    </submittedName>
</protein>
<dbReference type="EMBL" id="JBHTLU010000019">
    <property type="protein sequence ID" value="MFD1221964.1"/>
    <property type="molecule type" value="Genomic_DNA"/>
</dbReference>
<dbReference type="PANTHER" id="PTHR10545:SF42">
    <property type="entry name" value="ACETYLTRANSFERASE"/>
    <property type="match status" value="1"/>
</dbReference>
<dbReference type="PANTHER" id="PTHR10545">
    <property type="entry name" value="DIAMINE N-ACETYLTRANSFERASE"/>
    <property type="match status" value="1"/>
</dbReference>
<evidence type="ECO:0000256" key="1">
    <source>
        <dbReference type="ARBA" id="ARBA00022679"/>
    </source>
</evidence>
<dbReference type="CDD" id="cd04301">
    <property type="entry name" value="NAT_SF"/>
    <property type="match status" value="1"/>
</dbReference>
<dbReference type="SUPFAM" id="SSF55729">
    <property type="entry name" value="Acyl-CoA N-acyltransferases (Nat)"/>
    <property type="match status" value="1"/>
</dbReference>
<dbReference type="Proteomes" id="UP001597180">
    <property type="component" value="Unassembled WGS sequence"/>
</dbReference>
<evidence type="ECO:0000313" key="4">
    <source>
        <dbReference type="EMBL" id="MFD1221964.1"/>
    </source>
</evidence>